<dbReference type="SMART" id="SM00326">
    <property type="entry name" value="SH3"/>
    <property type="match status" value="1"/>
</dbReference>
<dbReference type="PROSITE" id="PS50030">
    <property type="entry name" value="UBA"/>
    <property type="match status" value="1"/>
</dbReference>
<dbReference type="Pfam" id="PF00169">
    <property type="entry name" value="PH"/>
    <property type="match status" value="1"/>
</dbReference>
<dbReference type="InterPro" id="IPR036034">
    <property type="entry name" value="PDZ_sf"/>
</dbReference>
<dbReference type="InterPro" id="IPR001849">
    <property type="entry name" value="PH_domain"/>
</dbReference>
<dbReference type="SMART" id="SM00165">
    <property type="entry name" value="UBA"/>
    <property type="match status" value="1"/>
</dbReference>
<organism evidence="7">
    <name type="scientific">Aureoumbra lagunensis</name>
    <dbReference type="NCBI Taxonomy" id="44058"/>
    <lineage>
        <taxon>Eukaryota</taxon>
        <taxon>Sar</taxon>
        <taxon>Stramenopiles</taxon>
        <taxon>Ochrophyta</taxon>
        <taxon>Pelagophyceae</taxon>
        <taxon>Pelagomonadales</taxon>
        <taxon>Aureoumbra</taxon>
    </lineage>
</organism>
<keyword evidence="1 2" id="KW-0728">SH3 domain</keyword>
<dbReference type="PROSITE" id="PS50002">
    <property type="entry name" value="SH3"/>
    <property type="match status" value="1"/>
</dbReference>
<protein>
    <submittedName>
        <fullName evidence="7">Uncharacterized protein</fullName>
    </submittedName>
</protein>
<feature type="compositionally biased region" description="Polar residues" evidence="3">
    <location>
        <begin position="620"/>
        <end position="649"/>
    </location>
</feature>
<feature type="region of interest" description="Disordered" evidence="3">
    <location>
        <begin position="579"/>
        <end position="684"/>
    </location>
</feature>
<dbReference type="InterPro" id="IPR011993">
    <property type="entry name" value="PH-like_dom_sf"/>
</dbReference>
<feature type="compositionally biased region" description="Pro residues" evidence="3">
    <location>
        <begin position="671"/>
        <end position="681"/>
    </location>
</feature>
<dbReference type="InterPro" id="IPR041969">
    <property type="entry name" value="VP13D_UBA"/>
</dbReference>
<dbReference type="Gene3D" id="1.10.8.10">
    <property type="entry name" value="DNA helicase RuvA subunit, C-terminal domain"/>
    <property type="match status" value="1"/>
</dbReference>
<evidence type="ECO:0000256" key="2">
    <source>
        <dbReference type="PROSITE-ProRule" id="PRU00192"/>
    </source>
</evidence>
<dbReference type="InterPro" id="IPR036028">
    <property type="entry name" value="SH3-like_dom_sf"/>
</dbReference>
<evidence type="ECO:0000259" key="5">
    <source>
        <dbReference type="PROSITE" id="PS50003"/>
    </source>
</evidence>
<dbReference type="Gene3D" id="2.30.29.30">
    <property type="entry name" value="Pleckstrin-homology domain (PH domain)/Phosphotyrosine-binding domain (PTB)"/>
    <property type="match status" value="1"/>
</dbReference>
<accession>A0A7S3JU41</accession>
<dbReference type="InterPro" id="IPR015940">
    <property type="entry name" value="UBA"/>
</dbReference>
<gene>
    <name evidence="7" type="ORF">ALAG00032_LOCUS3453</name>
</gene>
<feature type="compositionally biased region" description="Low complexity" evidence="3">
    <location>
        <begin position="410"/>
        <end position="420"/>
    </location>
</feature>
<dbReference type="PROSITE" id="PS50003">
    <property type="entry name" value="PH_DOMAIN"/>
    <property type="match status" value="1"/>
</dbReference>
<dbReference type="InterPro" id="IPR009060">
    <property type="entry name" value="UBA-like_sf"/>
</dbReference>
<dbReference type="SMART" id="SM00233">
    <property type="entry name" value="PH"/>
    <property type="match status" value="1"/>
</dbReference>
<dbReference type="InterPro" id="IPR001452">
    <property type="entry name" value="SH3_domain"/>
</dbReference>
<dbReference type="SUPFAM" id="SSF50156">
    <property type="entry name" value="PDZ domain-like"/>
    <property type="match status" value="1"/>
</dbReference>
<evidence type="ECO:0000259" key="6">
    <source>
        <dbReference type="PROSITE" id="PS50030"/>
    </source>
</evidence>
<dbReference type="Pfam" id="PF22562">
    <property type="entry name" value="UBA_7"/>
    <property type="match status" value="1"/>
</dbReference>
<evidence type="ECO:0000259" key="4">
    <source>
        <dbReference type="PROSITE" id="PS50002"/>
    </source>
</evidence>
<dbReference type="SUPFAM" id="SSF50044">
    <property type="entry name" value="SH3-domain"/>
    <property type="match status" value="1"/>
</dbReference>
<dbReference type="SUPFAM" id="SSF46934">
    <property type="entry name" value="UBA-like"/>
    <property type="match status" value="1"/>
</dbReference>
<dbReference type="SUPFAM" id="SSF50729">
    <property type="entry name" value="PH domain-like"/>
    <property type="match status" value="1"/>
</dbReference>
<evidence type="ECO:0000256" key="1">
    <source>
        <dbReference type="ARBA" id="ARBA00022443"/>
    </source>
</evidence>
<dbReference type="AlphaFoldDB" id="A0A7S3JU41"/>
<dbReference type="CDD" id="cd00821">
    <property type="entry name" value="PH"/>
    <property type="match status" value="1"/>
</dbReference>
<name>A0A7S3JU41_9STRA</name>
<dbReference type="Gene3D" id="2.30.30.40">
    <property type="entry name" value="SH3 Domains"/>
    <property type="match status" value="1"/>
</dbReference>
<feature type="region of interest" description="Disordered" evidence="3">
    <location>
        <begin position="1"/>
        <end position="36"/>
    </location>
</feature>
<feature type="domain" description="PH" evidence="5">
    <location>
        <begin position="197"/>
        <end position="304"/>
    </location>
</feature>
<feature type="compositionally biased region" description="Polar residues" evidence="3">
    <location>
        <begin position="421"/>
        <end position="439"/>
    </location>
</feature>
<feature type="compositionally biased region" description="Polar residues" evidence="3">
    <location>
        <begin position="593"/>
        <end position="606"/>
    </location>
</feature>
<dbReference type="Pfam" id="PF00018">
    <property type="entry name" value="SH3_1"/>
    <property type="match status" value="1"/>
</dbReference>
<evidence type="ECO:0000313" key="7">
    <source>
        <dbReference type="EMBL" id="CAE0362712.1"/>
    </source>
</evidence>
<feature type="region of interest" description="Disordered" evidence="3">
    <location>
        <begin position="385"/>
        <end position="439"/>
    </location>
</feature>
<proteinExistence type="predicted"/>
<reference evidence="7" key="1">
    <citation type="submission" date="2021-01" db="EMBL/GenBank/DDBJ databases">
        <authorList>
            <person name="Corre E."/>
            <person name="Pelletier E."/>
            <person name="Niang G."/>
            <person name="Scheremetjew M."/>
            <person name="Finn R."/>
            <person name="Kale V."/>
            <person name="Holt S."/>
            <person name="Cochrane G."/>
            <person name="Meng A."/>
            <person name="Brown T."/>
            <person name="Cohen L."/>
        </authorList>
    </citation>
    <scope>NUCLEOTIDE SEQUENCE</scope>
    <source>
        <strain evidence="7">CCMP1510</strain>
    </source>
</reference>
<sequence>MNFLDEFDPLKNKSQVLQPEKKQQQQKQQQQQQEEDHLPNVFDEETQKFAQLTGIDRSTAAIHLRAAKLRGASFNETVDRFYQNNGMHVRDNSAAADEARLAATAQKRETAAADAALAVALAEEDKEKNGRNIIPEEIVSKLEEMGFTKKLAISALEHTSGKLEDAAEWCIQNKQKIKPQVLEPPRTVQEMRMAAMRVMKVGPLYKMASSKSVLGARWQSRAFEIRNGVLSYSSGNGPPSKTINLWQCYALRSYKKVGGKLHCFVVYASEEVTTNQSSHSKMYLAAEDDKTVAEWLIALFAAGGRPRGFVVKISHDGTLRCACNFAASMLAVDPQGIITQVQRDAKAAGLRIGDHIIKVGDEQTLVPNAARALVARARRPFEMTVVRTKQHDSPPSLDDNTINSTGGGSQVQSQKQSIQSTREPISSTNANTNTRAPIPSTTAPVVDLLCLDDIPDVDEQSVTAPPQVPNRQQQDTVVAKALDDVQKAQQQLERSEQFLNSGNISQARNEARRAVDTLLQFQPVYADNAKVRDALAQTFPTLALAQVYDRAVAVARTPDLLPPQQQQQQQQQQYLRGTTPNLMPAAPRPVLPQSDSQQLRGTTPNLMSAAPRPVLPARPQTESPSSRLSSSGDYSHSPSAPTFANTQSKLPPPVPPRQQSVESTQSQIPQSPQPPPVPPRSAQPTYKAAYAFSAMDTWQLSVAQDEELEVVEILDDGWADVVNAQQQRGLVPSSYVTPL</sequence>
<feature type="domain" description="UBA" evidence="6">
    <location>
        <begin position="133"/>
        <end position="173"/>
    </location>
</feature>
<dbReference type="CDD" id="cd14306">
    <property type="entry name" value="UBA_VP13D"/>
    <property type="match status" value="1"/>
</dbReference>
<evidence type="ECO:0000256" key="3">
    <source>
        <dbReference type="SAM" id="MobiDB-lite"/>
    </source>
</evidence>
<feature type="domain" description="SH3" evidence="4">
    <location>
        <begin position="681"/>
        <end position="739"/>
    </location>
</feature>
<dbReference type="EMBL" id="HBIJ01004924">
    <property type="protein sequence ID" value="CAE0362712.1"/>
    <property type="molecule type" value="Transcribed_RNA"/>
</dbReference>